<evidence type="ECO:0000313" key="2">
    <source>
        <dbReference type="Proteomes" id="UP000781932"/>
    </source>
</evidence>
<reference evidence="1" key="1">
    <citation type="submission" date="2020-03" db="EMBL/GenBank/DDBJ databases">
        <authorList>
            <person name="He L."/>
        </authorList>
    </citation>
    <scope>NUCLEOTIDE SEQUENCE</scope>
    <source>
        <strain evidence="1">CkLH20</strain>
    </source>
</reference>
<dbReference type="GeneID" id="62166828"/>
<evidence type="ECO:0000313" key="1">
    <source>
        <dbReference type="EMBL" id="KAF9871393.1"/>
    </source>
</evidence>
<reference evidence="1" key="2">
    <citation type="submission" date="2020-11" db="EMBL/GenBank/DDBJ databases">
        <title>Whole genome sequencing of Colletotrichum sp.</title>
        <authorList>
            <person name="Li H."/>
        </authorList>
    </citation>
    <scope>NUCLEOTIDE SEQUENCE</scope>
    <source>
        <strain evidence="1">CkLH20</strain>
    </source>
</reference>
<accession>A0A9P6LFE2</accession>
<dbReference type="AlphaFoldDB" id="A0A9P6LFE2"/>
<dbReference type="GO" id="GO:0008080">
    <property type="term" value="F:N-acetyltransferase activity"/>
    <property type="evidence" value="ECO:0007669"/>
    <property type="project" value="TreeGrafter"/>
</dbReference>
<gene>
    <name evidence="1" type="ORF">CkaCkLH20_11040</name>
</gene>
<dbReference type="RefSeq" id="XP_038740854.1">
    <property type="nucleotide sequence ID" value="XM_038893754.1"/>
</dbReference>
<dbReference type="InterPro" id="IPR023213">
    <property type="entry name" value="CAT-like_dom_sf"/>
</dbReference>
<dbReference type="InterPro" id="IPR010828">
    <property type="entry name" value="Atf2/Sli1-like"/>
</dbReference>
<dbReference type="OrthoDB" id="2150604at2759"/>
<protein>
    <recommendedName>
        <fullName evidence="3">Alcohol acetyltransferase FCK4</fullName>
    </recommendedName>
</protein>
<dbReference type="Proteomes" id="UP000781932">
    <property type="component" value="Unassembled WGS sequence"/>
</dbReference>
<dbReference type="Gene3D" id="3.30.559.10">
    <property type="entry name" value="Chloramphenicol acetyltransferase-like domain"/>
    <property type="match status" value="1"/>
</dbReference>
<dbReference type="Gene3D" id="3.30.559.30">
    <property type="entry name" value="Nonribosomal peptide synthetase, condensation domain"/>
    <property type="match status" value="1"/>
</dbReference>
<dbReference type="Pfam" id="PF07247">
    <property type="entry name" value="AATase"/>
    <property type="match status" value="1"/>
</dbReference>
<organism evidence="1 2">
    <name type="scientific">Colletotrichum karsti</name>
    <dbReference type="NCBI Taxonomy" id="1095194"/>
    <lineage>
        <taxon>Eukaryota</taxon>
        <taxon>Fungi</taxon>
        <taxon>Dikarya</taxon>
        <taxon>Ascomycota</taxon>
        <taxon>Pezizomycotina</taxon>
        <taxon>Sordariomycetes</taxon>
        <taxon>Hypocreomycetidae</taxon>
        <taxon>Glomerellales</taxon>
        <taxon>Glomerellaceae</taxon>
        <taxon>Colletotrichum</taxon>
        <taxon>Colletotrichum boninense species complex</taxon>
    </lineage>
</organism>
<evidence type="ECO:0008006" key="3">
    <source>
        <dbReference type="Google" id="ProtNLM"/>
    </source>
</evidence>
<name>A0A9P6LFE2_9PEZI</name>
<dbReference type="InterPro" id="IPR052058">
    <property type="entry name" value="Alcohol_O-acetyltransferase"/>
</dbReference>
<sequence>MNASDFHREKYSTARHSLNLYHCVSITGRYAVPPGTGDEEHLRAALQRAVAQVVSEQPLMRVGIIDEDKQNTSYVHVPRIDLLEQTQLFGPSQPDEVDATLGRHLSYQHSQLWPDIEQRPPWKIAVIPIASGKDAPAEIEVVYSFHHAVSDGTSGSIFHTRLLEALRNPVKDIQGFNGKLLELPNPPILPPPQNELINTRISWSFFLATLWDAFGPSWLKSKPAVVPWTSRQIDLSLSSHTSVRILRISSLIAAKLLTAARGHSLTLTSLLHALITASVSRRLPATEASAFKPCSPVSLRRYLPAGAELHAKKDMLVLVTSADHSIPSSLVTKLRDSSGPDYESAIWEVAACVKTSLEEKLATLPHDDAGAMLKYVGDYHEYFREKNGGERGNSWELSNLGAIRGGEDDGNWKLVRAVFSQSASLLGPAFSANVAGVAGGEVTITLCWNTSVVDGSLFDGLAADLGAWVSEIANGVPLTT</sequence>
<comment type="caution">
    <text evidence="1">The sequence shown here is derived from an EMBL/GenBank/DDBJ whole genome shotgun (WGS) entry which is preliminary data.</text>
</comment>
<dbReference type="PANTHER" id="PTHR28037:SF1">
    <property type="entry name" value="ALCOHOL O-ACETYLTRANSFERASE 1-RELATED"/>
    <property type="match status" value="1"/>
</dbReference>
<dbReference type="SUPFAM" id="SSF52777">
    <property type="entry name" value="CoA-dependent acyltransferases"/>
    <property type="match status" value="1"/>
</dbReference>
<proteinExistence type="predicted"/>
<dbReference type="PANTHER" id="PTHR28037">
    <property type="entry name" value="ALCOHOL O-ACETYLTRANSFERASE 1-RELATED"/>
    <property type="match status" value="1"/>
</dbReference>
<dbReference type="EMBL" id="JAATWM020000045">
    <property type="protein sequence ID" value="KAF9871393.1"/>
    <property type="molecule type" value="Genomic_DNA"/>
</dbReference>
<keyword evidence="2" id="KW-1185">Reference proteome</keyword>